<gene>
    <name evidence="1" type="ORF">POVWA1_026980</name>
    <name evidence="2" type="ORF">POVWA2_026950</name>
</gene>
<dbReference type="AlphaFoldDB" id="A0A1A8YW10"/>
<dbReference type="EMBL" id="FLRE01000107">
    <property type="protein sequence ID" value="SBT35819.1"/>
    <property type="molecule type" value="Genomic_DNA"/>
</dbReference>
<dbReference type="Proteomes" id="UP000078555">
    <property type="component" value="Unassembled WGS sequence"/>
</dbReference>
<dbReference type="EMBL" id="FLRD01000082">
    <property type="protein sequence ID" value="SBT35359.1"/>
    <property type="molecule type" value="Genomic_DNA"/>
</dbReference>
<reference evidence="2" key="1">
    <citation type="submission" date="2016-05" db="EMBL/GenBank/DDBJ databases">
        <authorList>
            <person name="Lavstsen T."/>
            <person name="Jespersen J.S."/>
        </authorList>
    </citation>
    <scope>NUCLEOTIDE SEQUENCE [LARGE SCALE GENOMIC DNA]</scope>
</reference>
<keyword evidence="4" id="KW-1185">Reference proteome</keyword>
<evidence type="ECO:0000313" key="3">
    <source>
        <dbReference type="Proteomes" id="UP000078550"/>
    </source>
</evidence>
<organism evidence="2 3">
    <name type="scientific">Plasmodium ovale wallikeri</name>
    <dbReference type="NCBI Taxonomy" id="864142"/>
    <lineage>
        <taxon>Eukaryota</taxon>
        <taxon>Sar</taxon>
        <taxon>Alveolata</taxon>
        <taxon>Apicomplexa</taxon>
        <taxon>Aconoidasida</taxon>
        <taxon>Haemosporida</taxon>
        <taxon>Plasmodiidae</taxon>
        <taxon>Plasmodium</taxon>
        <taxon>Plasmodium (Plasmodium)</taxon>
    </lineage>
</organism>
<name>A0A1A8YW10_PLAOA</name>
<evidence type="ECO:0000313" key="4">
    <source>
        <dbReference type="Proteomes" id="UP000078555"/>
    </source>
</evidence>
<dbReference type="Proteomes" id="UP000078550">
    <property type="component" value="Unassembled WGS sequence"/>
</dbReference>
<protein>
    <submittedName>
        <fullName evidence="2">Uncharacterized protein</fullName>
    </submittedName>
</protein>
<evidence type="ECO:0000313" key="2">
    <source>
        <dbReference type="EMBL" id="SBT35819.1"/>
    </source>
</evidence>
<evidence type="ECO:0000313" key="1">
    <source>
        <dbReference type="EMBL" id="SBT35359.1"/>
    </source>
</evidence>
<reference evidence="3 4" key="2">
    <citation type="submission" date="2016-05" db="EMBL/GenBank/DDBJ databases">
        <authorList>
            <person name="Naeem Raeece"/>
        </authorList>
    </citation>
    <scope>NUCLEOTIDE SEQUENCE [LARGE SCALE GENOMIC DNA]</scope>
</reference>
<proteinExistence type="predicted"/>
<sequence>MLIAPSCEKPSTRMHYTQWRYRKERRTCNSSNATSLEQKNSLKNSQHAMACAGKLRWLSHMERRDSTSVVVATPLLLWWC</sequence>
<accession>A0A1A8YW10</accession>